<evidence type="ECO:0000313" key="5">
    <source>
        <dbReference type="Proteomes" id="UP001220962"/>
    </source>
</evidence>
<dbReference type="InterPro" id="IPR025889">
    <property type="entry name" value="GSP17M-like_dom"/>
</dbReference>
<feature type="region of interest" description="Disordered" evidence="1">
    <location>
        <begin position="165"/>
        <end position="201"/>
    </location>
</feature>
<reference evidence="3 6" key="1">
    <citation type="submission" date="2023-02" db="EMBL/GenBank/DDBJ databases">
        <title>Pathogen: clinical or host-associated sample.</title>
        <authorList>
            <person name="Hergert J."/>
            <person name="Casey R."/>
            <person name="Wagner J."/>
            <person name="Young E.L."/>
            <person name="Oakeson K.F."/>
        </authorList>
    </citation>
    <scope>NUCLEOTIDE SEQUENCE</scope>
    <source>
        <strain evidence="4 6">2022CK-00829</strain>
        <strain evidence="3">2022CK-00830</strain>
    </source>
</reference>
<dbReference type="EMBL" id="CP118108">
    <property type="protein sequence ID" value="WDI04291.1"/>
    <property type="molecule type" value="Genomic_DNA"/>
</dbReference>
<gene>
    <name evidence="3" type="ORF">PUW23_10510</name>
    <name evidence="4" type="ORF">PUW25_10195</name>
</gene>
<evidence type="ECO:0000313" key="4">
    <source>
        <dbReference type="EMBL" id="WDI04291.1"/>
    </source>
</evidence>
<protein>
    <submittedName>
        <fullName evidence="3">General stress protein</fullName>
    </submittedName>
</protein>
<evidence type="ECO:0000313" key="6">
    <source>
        <dbReference type="Proteomes" id="UP001221519"/>
    </source>
</evidence>
<dbReference type="PANTHER" id="PTHR36109">
    <property type="entry name" value="MEMBRANE PROTEIN-RELATED"/>
    <property type="match status" value="1"/>
</dbReference>
<dbReference type="Proteomes" id="UP001220962">
    <property type="component" value="Chromosome"/>
</dbReference>
<dbReference type="Pfam" id="PF11181">
    <property type="entry name" value="YflT"/>
    <property type="match status" value="1"/>
</dbReference>
<dbReference type="RefSeq" id="WP_047909606.1">
    <property type="nucleotide sequence ID" value="NZ_CP118101.1"/>
</dbReference>
<feature type="compositionally biased region" description="Basic and acidic residues" evidence="1">
    <location>
        <begin position="165"/>
        <end position="174"/>
    </location>
</feature>
<dbReference type="EMBL" id="CP118101">
    <property type="protein sequence ID" value="WDH84608.1"/>
    <property type="molecule type" value="Genomic_DNA"/>
</dbReference>
<feature type="compositionally biased region" description="Basic and acidic residues" evidence="1">
    <location>
        <begin position="181"/>
        <end position="201"/>
    </location>
</feature>
<dbReference type="PANTHER" id="PTHR36109:SF2">
    <property type="entry name" value="MEMBRANE PROTEIN"/>
    <property type="match status" value="1"/>
</dbReference>
<evidence type="ECO:0000256" key="1">
    <source>
        <dbReference type="SAM" id="MobiDB-lite"/>
    </source>
</evidence>
<evidence type="ECO:0000259" key="2">
    <source>
        <dbReference type="Pfam" id="PF11181"/>
    </source>
</evidence>
<evidence type="ECO:0000313" key="3">
    <source>
        <dbReference type="EMBL" id="WDH84608.1"/>
    </source>
</evidence>
<dbReference type="InterPro" id="IPR052948">
    <property type="entry name" value="Low_temp-induced_all0457"/>
</dbReference>
<keyword evidence="6" id="KW-1185">Reference proteome</keyword>
<proteinExistence type="predicted"/>
<sequence>MAKQKVVGVFETDEAASRAIEQLISKGYTNEEISVITRSKEDQRAIESETGTKAPEGIAAGAATGGVLGGLAGLFAGIGALAIPGIGPILAAGPIAATLTGAAVGAGAGGLVGGLVGLGIPEDEAKEYEKNIDEGKILVLVDQKYADTDVYGVFRDNRSLNADRYDDRYNERTDNMPGPDRVPEDRVEQEAMGTRIDRTTR</sequence>
<name>A0AAX3N5X9_9BACL</name>
<dbReference type="Proteomes" id="UP001221519">
    <property type="component" value="Chromosome"/>
</dbReference>
<organism evidence="3 5">
    <name type="scientific">Paenibacillus urinalis</name>
    <dbReference type="NCBI Taxonomy" id="521520"/>
    <lineage>
        <taxon>Bacteria</taxon>
        <taxon>Bacillati</taxon>
        <taxon>Bacillota</taxon>
        <taxon>Bacilli</taxon>
        <taxon>Bacillales</taxon>
        <taxon>Paenibacillaceae</taxon>
        <taxon>Paenibacillus</taxon>
    </lineage>
</organism>
<feature type="domain" description="General stress protein 17M-like" evidence="2">
    <location>
        <begin position="6"/>
        <end position="75"/>
    </location>
</feature>
<accession>A0AAX3N5X9</accession>
<dbReference type="AlphaFoldDB" id="A0AAX3N5X9"/>